<dbReference type="EMBL" id="WLCI01000002">
    <property type="protein sequence ID" value="MTB93732.1"/>
    <property type="molecule type" value="Genomic_DNA"/>
</dbReference>
<dbReference type="InterPro" id="IPR016162">
    <property type="entry name" value="Ald_DH_N"/>
</dbReference>
<proteinExistence type="inferred from homology"/>
<dbReference type="SUPFAM" id="SSF53720">
    <property type="entry name" value="ALDH-like"/>
    <property type="match status" value="1"/>
</dbReference>
<gene>
    <name evidence="5" type="ORF">GGQ22_01415</name>
</gene>
<name>A0A6I3J3U9_9ACTN</name>
<dbReference type="AlphaFoldDB" id="A0A6I3J3U9"/>
<comment type="caution">
    <text evidence="5">The sequence shown here is derived from an EMBL/GenBank/DDBJ whole genome shotgun (WGS) entry which is preliminary data.</text>
</comment>
<keyword evidence="6" id="KW-1185">Reference proteome</keyword>
<comment type="similarity">
    <text evidence="1 3">Belongs to the aldehyde dehydrogenase family.</text>
</comment>
<evidence type="ECO:0000256" key="2">
    <source>
        <dbReference type="ARBA" id="ARBA00023002"/>
    </source>
</evidence>
<organism evidence="5 6">
    <name type="scientific">Nocardioides marmotae</name>
    <dbReference type="NCBI Taxonomy" id="2663857"/>
    <lineage>
        <taxon>Bacteria</taxon>
        <taxon>Bacillati</taxon>
        <taxon>Actinomycetota</taxon>
        <taxon>Actinomycetes</taxon>
        <taxon>Propionibacteriales</taxon>
        <taxon>Nocardioidaceae</taxon>
        <taxon>Nocardioides</taxon>
    </lineage>
</organism>
<dbReference type="CDD" id="cd07089">
    <property type="entry name" value="ALDH_CddD-AldA-like"/>
    <property type="match status" value="1"/>
</dbReference>
<dbReference type="InterPro" id="IPR016163">
    <property type="entry name" value="Ald_DH_C"/>
</dbReference>
<dbReference type="RefSeq" id="WP_154613537.1">
    <property type="nucleotide sequence ID" value="NZ_CP053660.1"/>
</dbReference>
<dbReference type="InterPro" id="IPR015590">
    <property type="entry name" value="Aldehyde_DH_dom"/>
</dbReference>
<dbReference type="GO" id="GO:0016620">
    <property type="term" value="F:oxidoreductase activity, acting on the aldehyde or oxo group of donors, NAD or NADP as acceptor"/>
    <property type="evidence" value="ECO:0007669"/>
    <property type="project" value="InterPro"/>
</dbReference>
<keyword evidence="2 3" id="KW-0560">Oxidoreductase</keyword>
<dbReference type="Pfam" id="PF00171">
    <property type="entry name" value="Aldedh"/>
    <property type="match status" value="1"/>
</dbReference>
<protein>
    <submittedName>
        <fullName evidence="5">Aldehyde dehydrogenase family protein</fullName>
    </submittedName>
</protein>
<dbReference type="InterPro" id="IPR029510">
    <property type="entry name" value="Ald_DH_CS_GLU"/>
</dbReference>
<evidence type="ECO:0000313" key="5">
    <source>
        <dbReference type="EMBL" id="MTB93732.1"/>
    </source>
</evidence>
<evidence type="ECO:0000256" key="3">
    <source>
        <dbReference type="RuleBase" id="RU003345"/>
    </source>
</evidence>
<evidence type="ECO:0000313" key="6">
    <source>
        <dbReference type="Proteomes" id="UP000433406"/>
    </source>
</evidence>
<accession>A0A6I3J3U9</accession>
<evidence type="ECO:0000259" key="4">
    <source>
        <dbReference type="Pfam" id="PF00171"/>
    </source>
</evidence>
<dbReference type="PANTHER" id="PTHR42804:SF1">
    <property type="entry name" value="ALDEHYDE DEHYDROGENASE-RELATED"/>
    <property type="match status" value="1"/>
</dbReference>
<dbReference type="Gene3D" id="3.40.605.10">
    <property type="entry name" value="Aldehyde Dehydrogenase, Chain A, domain 1"/>
    <property type="match status" value="1"/>
</dbReference>
<dbReference type="PANTHER" id="PTHR42804">
    <property type="entry name" value="ALDEHYDE DEHYDROGENASE"/>
    <property type="match status" value="1"/>
</dbReference>
<sequence length="495" mass="52708">MGATTTIDAEARLLIGGELRHAAEGRTFEVLNPADAEVIAHVANAGAGDMEAAIAAARHAFDATDWSTNLELRVRCLRQLQAALEGEREVIREELIAEVGTPRAVTHAAQLDNPLADSLLWPAEYAEGYRWERRLEDWVDRRSGRTNQRWAVKEAVGVVAAIPAWNFPLNLLLSKLGPALAAGNTVVAKPSPETPLHALRIGRLIAEMTDIPPGVVNIVSTDEVPVANLLLTDPRVDLVSFTGSTRTGEHVLRETAPTFKRTVLELGGKSALVITDDAPAELAAAMPMIALTHAGQACALPTRLLAQRGIYDEIVAAIRTGFENAAVGDPTDPRTVVGPVSSAEHQQRILGYIEKGKAEGATLLVGGDAPRRPGFWVNPTLFVDVDNSSTIAQEEIFGPVLAVTPFDTDEEAIALANSSRYGLSGYVVSSSTERARRIAKRVRSGSFMVNGGSYSGADAPFGGYKSSGIGCAGGEEGFEEFLLTKTVGTTLSIFD</sequence>
<dbReference type="InterPro" id="IPR016161">
    <property type="entry name" value="Ald_DH/histidinol_DH"/>
</dbReference>
<dbReference type="Proteomes" id="UP000433406">
    <property type="component" value="Unassembled WGS sequence"/>
</dbReference>
<dbReference type="Gene3D" id="3.40.309.10">
    <property type="entry name" value="Aldehyde Dehydrogenase, Chain A, domain 2"/>
    <property type="match status" value="1"/>
</dbReference>
<feature type="domain" description="Aldehyde dehydrogenase" evidence="4">
    <location>
        <begin position="24"/>
        <end position="487"/>
    </location>
</feature>
<dbReference type="PROSITE" id="PS00687">
    <property type="entry name" value="ALDEHYDE_DEHYDR_GLU"/>
    <property type="match status" value="1"/>
</dbReference>
<evidence type="ECO:0000256" key="1">
    <source>
        <dbReference type="ARBA" id="ARBA00009986"/>
    </source>
</evidence>
<reference evidence="5 6" key="1">
    <citation type="submission" date="2019-10" db="EMBL/GenBank/DDBJ databases">
        <title>Nocardioides novel species isolated from the excrement of Marmot.</title>
        <authorList>
            <person name="Zhang G."/>
        </authorList>
    </citation>
    <scope>NUCLEOTIDE SEQUENCE [LARGE SCALE GENOMIC DNA]</scope>
    <source>
        <strain evidence="6">zg-579</strain>
    </source>
</reference>